<evidence type="ECO:0000313" key="1">
    <source>
        <dbReference type="EMBL" id="BCX49624.1"/>
    </source>
</evidence>
<proteinExistence type="predicted"/>
<organism evidence="1 2">
    <name type="scientific">Haloferula helveola</name>
    <dbReference type="NCBI Taxonomy" id="490095"/>
    <lineage>
        <taxon>Bacteria</taxon>
        <taxon>Pseudomonadati</taxon>
        <taxon>Verrucomicrobiota</taxon>
        <taxon>Verrucomicrobiia</taxon>
        <taxon>Verrucomicrobiales</taxon>
        <taxon>Verrucomicrobiaceae</taxon>
        <taxon>Haloferula</taxon>
    </lineage>
</organism>
<dbReference type="Proteomes" id="UP001374893">
    <property type="component" value="Chromosome"/>
</dbReference>
<name>A0ABM7RD86_9BACT</name>
<accession>A0ABM7RD86</accession>
<keyword evidence="2" id="KW-1185">Reference proteome</keyword>
<reference evidence="1 2" key="1">
    <citation type="submission" date="2021-06" db="EMBL/GenBank/DDBJ databases">
        <title>Complete genome of Haloferula helveola possessing various polysaccharide degrading enzymes.</title>
        <authorList>
            <person name="Takami H."/>
            <person name="Huang C."/>
            <person name="Hamasaki K."/>
        </authorList>
    </citation>
    <scope>NUCLEOTIDE SEQUENCE [LARGE SCALE GENOMIC DNA]</scope>
    <source>
        <strain evidence="1 2">CN-1</strain>
    </source>
</reference>
<dbReference type="EMBL" id="AP024702">
    <property type="protein sequence ID" value="BCX49624.1"/>
    <property type="molecule type" value="Genomic_DNA"/>
</dbReference>
<gene>
    <name evidence="1" type="ORF">HAHE_35320</name>
</gene>
<evidence type="ECO:0000313" key="2">
    <source>
        <dbReference type="Proteomes" id="UP001374893"/>
    </source>
</evidence>
<sequence>MGAKIMKTLIPSVVATVLTVAVVHAELPSLEEDGLQGTFSTFDNREMRFQLFVDGGGVIYPLFKDKQVFPYVKIPLSITLAEVLPNGVIEEHAIDPASLETDDKPTSNMKTTTIRGKFEGGGAFEAAFEEKRGALLVSSKLTDDAGLAGKELRLQVTAEILNFYGRELQKLGGDMKAFEALAKKSSLAVLGKDRKKSEFDFTQIIPGVLTSTSEAFSQEAEVELDVIERSFKFAADGKSGLKIDPRRKEQALHYGCFIRWSPDDAKNPAGSVFTIEVD</sequence>
<protein>
    <submittedName>
        <fullName evidence="1">Uncharacterized protein</fullName>
    </submittedName>
</protein>